<protein>
    <submittedName>
        <fullName evidence="2">Uncharacterized protein</fullName>
    </submittedName>
</protein>
<feature type="region of interest" description="Disordered" evidence="1">
    <location>
        <begin position="1"/>
        <end position="57"/>
    </location>
</feature>
<name>A0A6G1CS65_9ORYZ</name>
<sequence length="79" mass="8661">MAETSRQASASSDGNGSGEVRVEQKPVLDGACDTCQHPPSMRPVGGMPQPRPHPRVTRGCRETRVHLHWASGQEETRRD</sequence>
<dbReference type="AlphaFoldDB" id="A0A6G1CS65"/>
<gene>
    <name evidence="2" type="ORF">E2562_018328</name>
</gene>
<feature type="compositionally biased region" description="Polar residues" evidence="1">
    <location>
        <begin position="1"/>
        <end position="14"/>
    </location>
</feature>
<evidence type="ECO:0000313" key="3">
    <source>
        <dbReference type="Proteomes" id="UP000479710"/>
    </source>
</evidence>
<evidence type="ECO:0000313" key="2">
    <source>
        <dbReference type="EMBL" id="KAF0902704.1"/>
    </source>
</evidence>
<proteinExistence type="predicted"/>
<keyword evidence="3" id="KW-1185">Reference proteome</keyword>
<comment type="caution">
    <text evidence="2">The sequence shown here is derived from an EMBL/GenBank/DDBJ whole genome shotgun (WGS) entry which is preliminary data.</text>
</comment>
<evidence type="ECO:0000256" key="1">
    <source>
        <dbReference type="SAM" id="MobiDB-lite"/>
    </source>
</evidence>
<accession>A0A6G1CS65</accession>
<dbReference type="Proteomes" id="UP000479710">
    <property type="component" value="Unassembled WGS sequence"/>
</dbReference>
<dbReference type="EMBL" id="SPHZ02000008">
    <property type="protein sequence ID" value="KAF0902704.1"/>
    <property type="molecule type" value="Genomic_DNA"/>
</dbReference>
<organism evidence="2 3">
    <name type="scientific">Oryza meyeriana var. granulata</name>
    <dbReference type="NCBI Taxonomy" id="110450"/>
    <lineage>
        <taxon>Eukaryota</taxon>
        <taxon>Viridiplantae</taxon>
        <taxon>Streptophyta</taxon>
        <taxon>Embryophyta</taxon>
        <taxon>Tracheophyta</taxon>
        <taxon>Spermatophyta</taxon>
        <taxon>Magnoliopsida</taxon>
        <taxon>Liliopsida</taxon>
        <taxon>Poales</taxon>
        <taxon>Poaceae</taxon>
        <taxon>BOP clade</taxon>
        <taxon>Oryzoideae</taxon>
        <taxon>Oryzeae</taxon>
        <taxon>Oryzinae</taxon>
        <taxon>Oryza</taxon>
        <taxon>Oryza meyeriana</taxon>
    </lineage>
</organism>
<reference evidence="2 3" key="1">
    <citation type="submission" date="2019-11" db="EMBL/GenBank/DDBJ databases">
        <title>Whole genome sequence of Oryza granulata.</title>
        <authorList>
            <person name="Li W."/>
        </authorList>
    </citation>
    <scope>NUCLEOTIDE SEQUENCE [LARGE SCALE GENOMIC DNA]</scope>
    <source>
        <strain evidence="3">cv. Menghai</strain>
        <tissue evidence="2">Leaf</tissue>
    </source>
</reference>